<dbReference type="InterPro" id="IPR006461">
    <property type="entry name" value="PLAC_motif_containing"/>
</dbReference>
<evidence type="ECO:0000313" key="3">
    <source>
        <dbReference type="Proteomes" id="UP000549394"/>
    </source>
</evidence>
<dbReference type="Proteomes" id="UP000549394">
    <property type="component" value="Unassembled WGS sequence"/>
</dbReference>
<protein>
    <submittedName>
        <fullName evidence="2">Uncharacterized protein</fullName>
    </submittedName>
</protein>
<evidence type="ECO:0000256" key="1">
    <source>
        <dbReference type="ARBA" id="ARBA00009024"/>
    </source>
</evidence>
<dbReference type="EMBL" id="CAJFCJ010000002">
    <property type="protein sequence ID" value="CAD5112085.1"/>
    <property type="molecule type" value="Genomic_DNA"/>
</dbReference>
<accession>A0A7I8V8T2</accession>
<dbReference type="Pfam" id="PF04749">
    <property type="entry name" value="PLAC8"/>
    <property type="match status" value="1"/>
</dbReference>
<dbReference type="PANTHER" id="PTHR15907">
    <property type="entry name" value="DUF614 FAMILY PROTEIN-RELATED"/>
    <property type="match status" value="1"/>
</dbReference>
<evidence type="ECO:0000313" key="2">
    <source>
        <dbReference type="EMBL" id="CAD5112085.1"/>
    </source>
</evidence>
<comment type="caution">
    <text evidence="2">The sequence shown here is derived from an EMBL/GenBank/DDBJ whole genome shotgun (WGS) entry which is preliminary data.</text>
</comment>
<organism evidence="2 3">
    <name type="scientific">Dimorphilus gyrociliatus</name>
    <dbReference type="NCBI Taxonomy" id="2664684"/>
    <lineage>
        <taxon>Eukaryota</taxon>
        <taxon>Metazoa</taxon>
        <taxon>Spiralia</taxon>
        <taxon>Lophotrochozoa</taxon>
        <taxon>Annelida</taxon>
        <taxon>Polychaeta</taxon>
        <taxon>Polychaeta incertae sedis</taxon>
        <taxon>Dinophilidae</taxon>
        <taxon>Dimorphilus</taxon>
    </lineage>
</organism>
<sequence>MAGTGDWQNGLCGCFNDIGLCIITYFVPCYTQGKNAEVVGESCLLCGLSLMVPLLNIYARVTTRGKIRDQRGIPGGCCHDFLLVIFCSLCTLVQEGQEVKAMGGQAVDNEKMERE</sequence>
<keyword evidence="3" id="KW-1185">Reference proteome</keyword>
<dbReference type="OrthoDB" id="1045822at2759"/>
<dbReference type="AlphaFoldDB" id="A0A7I8V8T2"/>
<proteinExistence type="inferred from homology"/>
<comment type="similarity">
    <text evidence="1">Belongs to the cornifelin family.</text>
</comment>
<dbReference type="NCBIfam" id="TIGR01571">
    <property type="entry name" value="A_thal_Cys_rich"/>
    <property type="match status" value="1"/>
</dbReference>
<name>A0A7I8V8T2_9ANNE</name>
<gene>
    <name evidence="2" type="ORF">DGYR_LOCUS1288</name>
</gene>
<reference evidence="2 3" key="1">
    <citation type="submission" date="2020-08" db="EMBL/GenBank/DDBJ databases">
        <authorList>
            <person name="Hejnol A."/>
        </authorList>
    </citation>
    <scope>NUCLEOTIDE SEQUENCE [LARGE SCALE GENOMIC DNA]</scope>
</reference>